<dbReference type="RefSeq" id="XP_005650842.1">
    <property type="nucleotide sequence ID" value="XM_005650785.1"/>
</dbReference>
<evidence type="ECO:0000313" key="6">
    <source>
        <dbReference type="EMBL" id="EIE26298.1"/>
    </source>
</evidence>
<name>I0Z6M9_COCSC</name>
<dbReference type="GO" id="GO:0022625">
    <property type="term" value="C:cytosolic large ribosomal subunit"/>
    <property type="evidence" value="ECO:0007669"/>
    <property type="project" value="TreeGrafter"/>
</dbReference>
<evidence type="ECO:0000256" key="2">
    <source>
        <dbReference type="ARBA" id="ARBA00022980"/>
    </source>
</evidence>
<dbReference type="AlphaFoldDB" id="I0Z6M9"/>
<dbReference type="NCBIfam" id="TIGR00012">
    <property type="entry name" value="L29"/>
    <property type="match status" value="1"/>
</dbReference>
<dbReference type="InterPro" id="IPR001854">
    <property type="entry name" value="Ribosomal_uL29"/>
</dbReference>
<evidence type="ECO:0000256" key="3">
    <source>
        <dbReference type="ARBA" id="ARBA00023274"/>
    </source>
</evidence>
<dbReference type="eggNOG" id="KOG3436">
    <property type="taxonomic scope" value="Eukaryota"/>
</dbReference>
<dbReference type="SUPFAM" id="SSF46561">
    <property type="entry name" value="Ribosomal protein L29 (L29p)"/>
    <property type="match status" value="1"/>
</dbReference>
<dbReference type="Proteomes" id="UP000007264">
    <property type="component" value="Unassembled WGS sequence"/>
</dbReference>
<dbReference type="Pfam" id="PF00831">
    <property type="entry name" value="Ribosomal_L29"/>
    <property type="match status" value="1"/>
</dbReference>
<keyword evidence="3" id="KW-0687">Ribonucleoprotein</keyword>
<sequence>MVPATSFSLASSQSSFRCNAAFFLSARPRPLLRLPLLRATPVVAEADAAGKKKPTKASEFRSLDASQIQEEVQKSKRSLFDLRMAQKTKQPFKPSDFAFHQRKIAQLLTLAREREIEQGINLRQARKTAKNKMVAAGFGGLYR</sequence>
<evidence type="ECO:0000256" key="1">
    <source>
        <dbReference type="ARBA" id="ARBA00009254"/>
    </source>
</evidence>
<keyword evidence="7" id="KW-1185">Reference proteome</keyword>
<dbReference type="EMBL" id="AGSI01000002">
    <property type="protein sequence ID" value="EIE26298.1"/>
    <property type="molecule type" value="Genomic_DNA"/>
</dbReference>
<dbReference type="GO" id="GO:0003735">
    <property type="term" value="F:structural constituent of ribosome"/>
    <property type="evidence" value="ECO:0007669"/>
    <property type="project" value="InterPro"/>
</dbReference>
<dbReference type="STRING" id="574566.I0Z6M9"/>
<dbReference type="InterPro" id="IPR036049">
    <property type="entry name" value="Ribosomal_uL29_sf"/>
</dbReference>
<dbReference type="Gene3D" id="1.10.287.310">
    <property type="match status" value="1"/>
</dbReference>
<evidence type="ECO:0000313" key="7">
    <source>
        <dbReference type="Proteomes" id="UP000007264"/>
    </source>
</evidence>
<protein>
    <recommendedName>
        <fullName evidence="4">Large ribosomal subunit protein uL29c</fullName>
    </recommendedName>
    <alternativeName>
        <fullName evidence="5">50S ribosomal protein L29, chloroplastic</fullName>
    </alternativeName>
</protein>
<dbReference type="OrthoDB" id="528635at2759"/>
<organism evidence="6 7">
    <name type="scientific">Coccomyxa subellipsoidea (strain C-169)</name>
    <name type="common">Green microalga</name>
    <dbReference type="NCBI Taxonomy" id="574566"/>
    <lineage>
        <taxon>Eukaryota</taxon>
        <taxon>Viridiplantae</taxon>
        <taxon>Chlorophyta</taxon>
        <taxon>core chlorophytes</taxon>
        <taxon>Trebouxiophyceae</taxon>
        <taxon>Trebouxiophyceae incertae sedis</taxon>
        <taxon>Coccomyxaceae</taxon>
        <taxon>Coccomyxa</taxon>
        <taxon>Coccomyxa subellipsoidea</taxon>
    </lineage>
</organism>
<dbReference type="KEGG" id="csl:COCSUDRAFT_52292"/>
<comment type="similarity">
    <text evidence="1">Belongs to the universal ribosomal protein uL29 family.</text>
</comment>
<accession>I0Z6M9</accession>
<evidence type="ECO:0000256" key="5">
    <source>
        <dbReference type="ARBA" id="ARBA00042960"/>
    </source>
</evidence>
<dbReference type="PANTHER" id="PTHR10916">
    <property type="entry name" value="60S RIBOSOMAL PROTEIN L35/50S RIBOSOMAL PROTEIN L29"/>
    <property type="match status" value="1"/>
</dbReference>
<comment type="caution">
    <text evidence="6">The sequence shown here is derived from an EMBL/GenBank/DDBJ whole genome shotgun (WGS) entry which is preliminary data.</text>
</comment>
<evidence type="ECO:0000256" key="4">
    <source>
        <dbReference type="ARBA" id="ARBA00040028"/>
    </source>
</evidence>
<dbReference type="HAMAP" id="MF_00374">
    <property type="entry name" value="Ribosomal_uL29"/>
    <property type="match status" value="1"/>
</dbReference>
<keyword evidence="2" id="KW-0689">Ribosomal protein</keyword>
<dbReference type="GeneID" id="17044308"/>
<reference evidence="6 7" key="1">
    <citation type="journal article" date="2012" name="Genome Biol.">
        <title>The genome of the polar eukaryotic microalga coccomyxa subellipsoidea reveals traits of cold adaptation.</title>
        <authorList>
            <person name="Blanc G."/>
            <person name="Agarkova I."/>
            <person name="Grimwood J."/>
            <person name="Kuo A."/>
            <person name="Brueggeman A."/>
            <person name="Dunigan D."/>
            <person name="Gurnon J."/>
            <person name="Ladunga I."/>
            <person name="Lindquist E."/>
            <person name="Lucas S."/>
            <person name="Pangilinan J."/>
            <person name="Proschold T."/>
            <person name="Salamov A."/>
            <person name="Schmutz J."/>
            <person name="Weeks D."/>
            <person name="Yamada T."/>
            <person name="Claverie J.M."/>
            <person name="Grigoriev I."/>
            <person name="Van Etten J."/>
            <person name="Lomsadze A."/>
            <person name="Borodovsky M."/>
        </authorList>
    </citation>
    <scope>NUCLEOTIDE SEQUENCE [LARGE SCALE GENOMIC DNA]</scope>
    <source>
        <strain evidence="6 7">C-169</strain>
    </source>
</reference>
<dbReference type="InterPro" id="IPR050063">
    <property type="entry name" value="Ribosomal_protein_uL29"/>
</dbReference>
<proteinExistence type="inferred from homology"/>
<dbReference type="PANTHER" id="PTHR10916:SF0">
    <property type="entry name" value="LARGE RIBOSOMAL SUBUNIT PROTEIN UL29C"/>
    <property type="match status" value="1"/>
</dbReference>
<dbReference type="GO" id="GO:0006412">
    <property type="term" value="P:translation"/>
    <property type="evidence" value="ECO:0007669"/>
    <property type="project" value="InterPro"/>
</dbReference>
<gene>
    <name evidence="6" type="ORF">COCSUDRAFT_52292</name>
</gene>
<dbReference type="CDD" id="cd00427">
    <property type="entry name" value="Ribosomal_L29_HIP"/>
    <property type="match status" value="1"/>
</dbReference>